<protein>
    <submittedName>
        <fullName evidence="3">Uncharacterized protein</fullName>
    </submittedName>
</protein>
<reference evidence="3" key="1">
    <citation type="submission" date="2023-08" db="EMBL/GenBank/DDBJ databases">
        <authorList>
            <person name="Chen Y."/>
            <person name="Shah S."/>
            <person name="Dougan E. K."/>
            <person name="Thang M."/>
            <person name="Chan C."/>
        </authorList>
    </citation>
    <scope>NUCLEOTIDE SEQUENCE</scope>
</reference>
<dbReference type="Proteomes" id="UP001178507">
    <property type="component" value="Unassembled WGS sequence"/>
</dbReference>
<evidence type="ECO:0000256" key="1">
    <source>
        <dbReference type="SAM" id="MobiDB-lite"/>
    </source>
</evidence>
<feature type="compositionally biased region" description="Basic and acidic residues" evidence="1">
    <location>
        <begin position="258"/>
        <end position="267"/>
    </location>
</feature>
<name>A0AA36IV05_9DINO</name>
<feature type="transmembrane region" description="Helical" evidence="2">
    <location>
        <begin position="92"/>
        <end position="111"/>
    </location>
</feature>
<feature type="transmembrane region" description="Helical" evidence="2">
    <location>
        <begin position="159"/>
        <end position="188"/>
    </location>
</feature>
<dbReference type="AlphaFoldDB" id="A0AA36IV05"/>
<comment type="caution">
    <text evidence="3">The sequence shown here is derived from an EMBL/GenBank/DDBJ whole genome shotgun (WGS) entry which is preliminary data.</text>
</comment>
<feature type="region of interest" description="Disordered" evidence="1">
    <location>
        <begin position="1"/>
        <end position="36"/>
    </location>
</feature>
<keyword evidence="2" id="KW-0812">Transmembrane</keyword>
<evidence type="ECO:0000256" key="2">
    <source>
        <dbReference type="SAM" id="Phobius"/>
    </source>
</evidence>
<feature type="transmembrane region" description="Helical" evidence="2">
    <location>
        <begin position="118"/>
        <end position="139"/>
    </location>
</feature>
<accession>A0AA36IV05</accession>
<evidence type="ECO:0000313" key="4">
    <source>
        <dbReference type="Proteomes" id="UP001178507"/>
    </source>
</evidence>
<keyword evidence="2" id="KW-1133">Transmembrane helix</keyword>
<evidence type="ECO:0000313" key="3">
    <source>
        <dbReference type="EMBL" id="CAJ1394017.1"/>
    </source>
</evidence>
<sequence length="273" mass="29241">MVSIPPLPRGAWPELEGDARVRQSSSTRPKAQRPLPNLNVPAEAEEALWRSRCSIVGLIVVELLRISVVHVFPSPGGLEYTCQMLSSAANSIAALGATPVFAAQGLGVCVNRRCLGSLLTLILTSATCTWGALVIALFPGGVLQRLWEKELLDEGAPQVLAFAGVWNCLMLSSVSLQSALCVSAWGFYRTYRQLGLYPPGKGKVQPDVSPLEFVCEAEDVALLSDQCHGNWQSCGLTTVEGLESQAPAPTPAPAPRAEAQRRLHEDDVPFPSS</sequence>
<keyword evidence="4" id="KW-1185">Reference proteome</keyword>
<dbReference type="EMBL" id="CAUJNA010002713">
    <property type="protein sequence ID" value="CAJ1394017.1"/>
    <property type="molecule type" value="Genomic_DNA"/>
</dbReference>
<gene>
    <name evidence="3" type="ORF">EVOR1521_LOCUS18761</name>
</gene>
<keyword evidence="2" id="KW-0472">Membrane</keyword>
<organism evidence="3 4">
    <name type="scientific">Effrenium voratum</name>
    <dbReference type="NCBI Taxonomy" id="2562239"/>
    <lineage>
        <taxon>Eukaryota</taxon>
        <taxon>Sar</taxon>
        <taxon>Alveolata</taxon>
        <taxon>Dinophyceae</taxon>
        <taxon>Suessiales</taxon>
        <taxon>Symbiodiniaceae</taxon>
        <taxon>Effrenium</taxon>
    </lineage>
</organism>
<proteinExistence type="predicted"/>
<feature type="region of interest" description="Disordered" evidence="1">
    <location>
        <begin position="242"/>
        <end position="273"/>
    </location>
</feature>